<dbReference type="InterPro" id="IPR002155">
    <property type="entry name" value="Thiolase"/>
</dbReference>
<dbReference type="PIRSF" id="PIRSF000429">
    <property type="entry name" value="Ac-CoA_Ac_transf"/>
    <property type="match status" value="1"/>
</dbReference>
<evidence type="ECO:0000256" key="1">
    <source>
        <dbReference type="ARBA" id="ARBA00005189"/>
    </source>
</evidence>
<dbReference type="InterPro" id="IPR050215">
    <property type="entry name" value="Thiolase-like_sf_Thiolase"/>
</dbReference>
<evidence type="ECO:0000313" key="11">
    <source>
        <dbReference type="Proteomes" id="UP000430692"/>
    </source>
</evidence>
<evidence type="ECO:0000313" key="10">
    <source>
        <dbReference type="EMBL" id="MXQ54004.1"/>
    </source>
</evidence>
<dbReference type="Proteomes" id="UP000430692">
    <property type="component" value="Unassembled WGS sequence"/>
</dbReference>
<keyword evidence="4 7" id="KW-0012">Acyltransferase</keyword>
<dbReference type="GO" id="GO:0006635">
    <property type="term" value="P:fatty acid beta-oxidation"/>
    <property type="evidence" value="ECO:0007669"/>
    <property type="project" value="TreeGrafter"/>
</dbReference>
<sequence>MREAVIVAAKRSAVGKASRGALRHTRPDDFGALVLKGLLKEFPQIDPKEIDDIIIGCAFPEGEQGMNFARTISLRAGLPVEIPAMTINRYCSSGLQSIALASERIMCGSADIIIAGGVESMSMVPMGGSRPSPNPYLMDHHPESYLSMGHTAEEVARRYQITRDMQDHFAYMSHQKAAKALQEKKFKQEIIPLEVTEWTETESGEPTASRRLFHEDEGVRLDTSLEILAKLRPVFQVNGTVTAGNSSQTSDGAAAVIVMSRQKAEELGLQPLAIFRGFTVAGVEPEVMGIGPIQAIPKLLKQSGVTIDEIDRIELNEAFASQSVAIIRELDLEETKVNVNGGAIALGHPLGCTGTKLTVSVLHECIREKKKYGLVTMCIGGGMGAAGLFERV</sequence>
<comment type="similarity">
    <text evidence="2 7">Belongs to the thiolase-like superfamily. Thiolase family.</text>
</comment>
<dbReference type="Pfam" id="PF00108">
    <property type="entry name" value="Thiolase_N"/>
    <property type="match status" value="1"/>
</dbReference>
<evidence type="ECO:0000256" key="2">
    <source>
        <dbReference type="ARBA" id="ARBA00010982"/>
    </source>
</evidence>
<accession>A0A6I4VZY2</accession>
<dbReference type="PROSITE" id="PS00099">
    <property type="entry name" value="THIOLASE_3"/>
    <property type="match status" value="1"/>
</dbReference>
<dbReference type="EMBL" id="WUUL01000005">
    <property type="protein sequence ID" value="MXQ54004.1"/>
    <property type="molecule type" value="Genomic_DNA"/>
</dbReference>
<evidence type="ECO:0000256" key="6">
    <source>
        <dbReference type="PIRSR" id="PIRSR000429-1"/>
    </source>
</evidence>
<dbReference type="PROSITE" id="PS00098">
    <property type="entry name" value="THIOLASE_1"/>
    <property type="match status" value="1"/>
</dbReference>
<dbReference type="EC" id="2.3.1.16" evidence="5"/>
<proteinExistence type="inferred from homology"/>
<dbReference type="InterPro" id="IPR020616">
    <property type="entry name" value="Thiolase_N"/>
</dbReference>
<organism evidence="10 11">
    <name type="scientific">Shimazuella alba</name>
    <dbReference type="NCBI Taxonomy" id="2690964"/>
    <lineage>
        <taxon>Bacteria</taxon>
        <taxon>Bacillati</taxon>
        <taxon>Bacillota</taxon>
        <taxon>Bacilli</taxon>
        <taxon>Bacillales</taxon>
        <taxon>Thermoactinomycetaceae</taxon>
        <taxon>Shimazuella</taxon>
    </lineage>
</organism>
<dbReference type="PANTHER" id="PTHR43853:SF21">
    <property type="entry name" value="STEROID 3-KETOACYL-COA THIOLASE"/>
    <property type="match status" value="1"/>
</dbReference>
<dbReference type="InterPro" id="IPR020615">
    <property type="entry name" value="Thiolase_acyl_enz_int_AS"/>
</dbReference>
<feature type="active site" description="Proton acceptor" evidence="6">
    <location>
        <position position="378"/>
    </location>
</feature>
<dbReference type="GO" id="GO:0003988">
    <property type="term" value="F:acetyl-CoA C-acyltransferase activity"/>
    <property type="evidence" value="ECO:0007669"/>
    <property type="project" value="UniProtKB-EC"/>
</dbReference>
<reference evidence="10 11" key="1">
    <citation type="submission" date="2019-12" db="EMBL/GenBank/DDBJ databases">
        <title>Whole-genome analyses of novel actinobacteria.</title>
        <authorList>
            <person name="Sahin N."/>
            <person name="Saygin H."/>
        </authorList>
    </citation>
    <scope>NUCLEOTIDE SEQUENCE [LARGE SCALE GENOMIC DNA]</scope>
    <source>
        <strain evidence="10 11">KC615</strain>
    </source>
</reference>
<dbReference type="CDD" id="cd00751">
    <property type="entry name" value="thiolase"/>
    <property type="match status" value="1"/>
</dbReference>
<dbReference type="InterPro" id="IPR020610">
    <property type="entry name" value="Thiolase_AS"/>
</dbReference>
<comment type="pathway">
    <text evidence="1">Lipid metabolism.</text>
</comment>
<protein>
    <recommendedName>
        <fullName evidence="5">acetyl-CoA C-acyltransferase</fullName>
        <ecNumber evidence="5">2.3.1.16</ecNumber>
    </recommendedName>
</protein>
<dbReference type="Pfam" id="PF02803">
    <property type="entry name" value="Thiolase_C"/>
    <property type="match status" value="1"/>
</dbReference>
<dbReference type="GO" id="GO:0010124">
    <property type="term" value="P:phenylacetate catabolic process"/>
    <property type="evidence" value="ECO:0007669"/>
    <property type="project" value="TreeGrafter"/>
</dbReference>
<gene>
    <name evidence="10" type="ORF">GSM42_09795</name>
</gene>
<dbReference type="FunFam" id="3.40.47.10:FF:000010">
    <property type="entry name" value="Acetyl-CoA acetyltransferase (Thiolase)"/>
    <property type="match status" value="1"/>
</dbReference>
<feature type="active site" description="Acyl-thioester intermediate" evidence="6">
    <location>
        <position position="91"/>
    </location>
</feature>
<dbReference type="InterPro" id="IPR020613">
    <property type="entry name" value="Thiolase_CS"/>
</dbReference>
<feature type="domain" description="Thiolase C-terminal" evidence="9">
    <location>
        <begin position="270"/>
        <end position="390"/>
    </location>
</feature>
<evidence type="ECO:0000259" key="9">
    <source>
        <dbReference type="Pfam" id="PF02803"/>
    </source>
</evidence>
<dbReference type="Gene3D" id="3.40.47.10">
    <property type="match status" value="1"/>
</dbReference>
<dbReference type="InterPro" id="IPR016039">
    <property type="entry name" value="Thiolase-like"/>
</dbReference>
<dbReference type="InterPro" id="IPR020617">
    <property type="entry name" value="Thiolase_C"/>
</dbReference>
<dbReference type="PROSITE" id="PS00737">
    <property type="entry name" value="THIOLASE_2"/>
    <property type="match status" value="1"/>
</dbReference>
<keyword evidence="11" id="KW-1185">Reference proteome</keyword>
<dbReference type="RefSeq" id="WP_160801354.1">
    <property type="nucleotide sequence ID" value="NZ_WUUL01000005.1"/>
</dbReference>
<evidence type="ECO:0000256" key="3">
    <source>
        <dbReference type="ARBA" id="ARBA00022679"/>
    </source>
</evidence>
<feature type="active site" description="Proton acceptor" evidence="6">
    <location>
        <position position="348"/>
    </location>
</feature>
<keyword evidence="3 7" id="KW-0808">Transferase</keyword>
<evidence type="ECO:0000256" key="4">
    <source>
        <dbReference type="ARBA" id="ARBA00023315"/>
    </source>
</evidence>
<dbReference type="AlphaFoldDB" id="A0A6I4VZY2"/>
<name>A0A6I4VZY2_9BACL</name>
<dbReference type="GO" id="GO:0005737">
    <property type="term" value="C:cytoplasm"/>
    <property type="evidence" value="ECO:0007669"/>
    <property type="project" value="UniProtKB-ARBA"/>
</dbReference>
<comment type="caution">
    <text evidence="10">The sequence shown here is derived from an EMBL/GenBank/DDBJ whole genome shotgun (WGS) entry which is preliminary data.</text>
</comment>
<evidence type="ECO:0000256" key="7">
    <source>
        <dbReference type="RuleBase" id="RU003557"/>
    </source>
</evidence>
<feature type="domain" description="Thiolase N-terminal" evidence="8">
    <location>
        <begin position="5"/>
        <end position="261"/>
    </location>
</feature>
<evidence type="ECO:0000256" key="5">
    <source>
        <dbReference type="ARBA" id="ARBA00024073"/>
    </source>
</evidence>
<evidence type="ECO:0000259" key="8">
    <source>
        <dbReference type="Pfam" id="PF00108"/>
    </source>
</evidence>
<dbReference type="SUPFAM" id="SSF53901">
    <property type="entry name" value="Thiolase-like"/>
    <property type="match status" value="2"/>
</dbReference>
<dbReference type="PANTHER" id="PTHR43853">
    <property type="entry name" value="3-KETOACYL-COA THIOLASE, PEROXISOMAL"/>
    <property type="match status" value="1"/>
</dbReference>
<dbReference type="NCBIfam" id="TIGR01930">
    <property type="entry name" value="AcCoA-C-Actrans"/>
    <property type="match status" value="1"/>
</dbReference>